<dbReference type="SUPFAM" id="SSF57903">
    <property type="entry name" value="FYVE/PHD zinc finger"/>
    <property type="match status" value="1"/>
</dbReference>
<keyword evidence="3" id="KW-0862">Zinc</keyword>
<evidence type="ECO:0000259" key="7">
    <source>
        <dbReference type="PROSITE" id="PS50016"/>
    </source>
</evidence>
<dbReference type="SMART" id="SM00249">
    <property type="entry name" value="PHD"/>
    <property type="match status" value="1"/>
</dbReference>
<dbReference type="AlphaFoldDB" id="A0AAN9HMI1"/>
<evidence type="ECO:0000256" key="1">
    <source>
        <dbReference type="ARBA" id="ARBA00022723"/>
    </source>
</evidence>
<keyword evidence="1" id="KW-0479">Metal-binding</keyword>
<evidence type="ECO:0000256" key="4">
    <source>
        <dbReference type="PROSITE-ProRule" id="PRU00146"/>
    </source>
</evidence>
<dbReference type="InterPro" id="IPR011011">
    <property type="entry name" value="Znf_FYVE_PHD"/>
</dbReference>
<evidence type="ECO:0000313" key="9">
    <source>
        <dbReference type="Proteomes" id="UP001372338"/>
    </source>
</evidence>
<keyword evidence="2 4" id="KW-0863">Zinc-finger</keyword>
<feature type="compositionally biased region" description="Polar residues" evidence="5">
    <location>
        <begin position="359"/>
        <end position="379"/>
    </location>
</feature>
<organism evidence="8 9">
    <name type="scientific">Crotalaria pallida</name>
    <name type="common">Smooth rattlebox</name>
    <name type="synonym">Crotalaria striata</name>
    <dbReference type="NCBI Taxonomy" id="3830"/>
    <lineage>
        <taxon>Eukaryota</taxon>
        <taxon>Viridiplantae</taxon>
        <taxon>Streptophyta</taxon>
        <taxon>Embryophyta</taxon>
        <taxon>Tracheophyta</taxon>
        <taxon>Spermatophyta</taxon>
        <taxon>Magnoliopsida</taxon>
        <taxon>eudicotyledons</taxon>
        <taxon>Gunneridae</taxon>
        <taxon>Pentapetalae</taxon>
        <taxon>rosids</taxon>
        <taxon>fabids</taxon>
        <taxon>Fabales</taxon>
        <taxon>Fabaceae</taxon>
        <taxon>Papilionoideae</taxon>
        <taxon>50 kb inversion clade</taxon>
        <taxon>genistoids sensu lato</taxon>
        <taxon>core genistoids</taxon>
        <taxon>Crotalarieae</taxon>
        <taxon>Crotalaria</taxon>
    </lineage>
</organism>
<dbReference type="PROSITE" id="PS01359">
    <property type="entry name" value="ZF_PHD_1"/>
    <property type="match status" value="1"/>
</dbReference>
<evidence type="ECO:0000256" key="6">
    <source>
        <dbReference type="SAM" id="Phobius"/>
    </source>
</evidence>
<comment type="caution">
    <text evidence="8">The sequence shown here is derived from an EMBL/GenBank/DDBJ whole genome shotgun (WGS) entry which is preliminary data.</text>
</comment>
<keyword evidence="6" id="KW-1133">Transmembrane helix</keyword>
<name>A0AAN9HMI1_CROPI</name>
<dbReference type="InterPro" id="IPR013083">
    <property type="entry name" value="Znf_RING/FYVE/PHD"/>
</dbReference>
<dbReference type="PROSITE" id="PS50016">
    <property type="entry name" value="ZF_PHD_2"/>
    <property type="match status" value="1"/>
</dbReference>
<evidence type="ECO:0000256" key="2">
    <source>
        <dbReference type="ARBA" id="ARBA00022771"/>
    </source>
</evidence>
<dbReference type="EMBL" id="JAYWIO010000008">
    <property type="protein sequence ID" value="KAK7244635.1"/>
    <property type="molecule type" value="Genomic_DNA"/>
</dbReference>
<dbReference type="Gene3D" id="3.30.40.10">
    <property type="entry name" value="Zinc/RING finger domain, C3HC4 (zinc finger)"/>
    <property type="match status" value="1"/>
</dbReference>
<dbReference type="PANTHER" id="PTHR47863:SF4">
    <property type="entry name" value="RING_FYVE_PHD ZINC FINGER SUPERFAMILY PROTEIN"/>
    <property type="match status" value="1"/>
</dbReference>
<gene>
    <name evidence="8" type="ORF">RIF29_39460</name>
</gene>
<protein>
    <recommendedName>
        <fullName evidence="7">PHD-type domain-containing protein</fullName>
    </recommendedName>
</protein>
<sequence>MHCSCRLKSMESPVDSPSEDDASSLPWLWVIQALAASKEIPISTLQGLIDVAPVAPDDFCEKTRELLAMRCLEDVFGSVPRTDCDEASTSIDSRVRFDFSLGCEDVLQQILNEIPLSNLKTAGPELLKWDVSPFIIHKRASIAKCDLEQLKESIFEGTHPYTDYLKERSGLALQNGVHPVHANDGECNDKNFLASKRNRVDSADEHVTGCQYEKQVGKNECDDFLMYAKKIKCNGSSNIESKKEKPVSSHGKGVLESSADKFVLVSESRGCQTEKNVRENLGEGSSEGGHDRCTTSNQCKTSSHNEVFHGELNVPVVASVMLQHTSGGEYSEQHGVESIPTKVLPPEKVRRKLPESFLGKSTTTRPQHTSGEEPCQNTVLDKTKDDTEHHILPTTNVDDPLKVPHIVKESPSKQKIDSRLNEPNAASLNVSQQPVINDKAVGNTVDGCGGELSSDSDDYHNETTDVAAKKHEFFSQCTFGHGFSANAEQTENNICMKCNQGGKLLVCKTPSCLMMVHKSCLGATVHIDAESNFFCPFCTYSHAISEYLEAKKIASLARKELVRFIHKDIGHQDKQLHHEVHRKEQSFSRMSSGPAHIHDNTNGNDPLPTTEDVNSLHAERSQQQVLASFVNSSCREKEMENNGIVEGLSGEERGEMLILKGSFSRGDEENHALTELVDGNDDFSSEKTNVLSVNQSHAEEIQQEMLEQPNSVRKEEPVYADDADKEEISNDEHGTSIFSRYAMRFKKLKRLNLEVAHLQTPSNLSVKMKTSFLDSGGGRAYKVKEFGPSDEEPQKYGFGDPKIPCKQIWAFGSHEFEKNDKQCTPENLKDKWNEVCRAHSKSKCKGFIFITLIFCSVGLLIAGSYLTFSSS</sequence>
<feature type="domain" description="PHD-type" evidence="7">
    <location>
        <begin position="492"/>
        <end position="541"/>
    </location>
</feature>
<feature type="region of interest" description="Disordered" evidence="5">
    <location>
        <begin position="353"/>
        <end position="379"/>
    </location>
</feature>
<dbReference type="InterPro" id="IPR019787">
    <property type="entry name" value="Znf_PHD-finger"/>
</dbReference>
<keyword evidence="9" id="KW-1185">Reference proteome</keyword>
<dbReference type="GO" id="GO:0008270">
    <property type="term" value="F:zinc ion binding"/>
    <property type="evidence" value="ECO:0007669"/>
    <property type="project" value="UniProtKB-KW"/>
</dbReference>
<accession>A0AAN9HMI1</accession>
<dbReference type="Proteomes" id="UP001372338">
    <property type="component" value="Unassembled WGS sequence"/>
</dbReference>
<dbReference type="InterPro" id="IPR001965">
    <property type="entry name" value="Znf_PHD"/>
</dbReference>
<evidence type="ECO:0000256" key="3">
    <source>
        <dbReference type="ARBA" id="ARBA00022833"/>
    </source>
</evidence>
<proteinExistence type="predicted"/>
<evidence type="ECO:0000313" key="8">
    <source>
        <dbReference type="EMBL" id="KAK7244635.1"/>
    </source>
</evidence>
<dbReference type="PANTHER" id="PTHR47863">
    <property type="entry name" value="RING/FYVE/PHD ZINC FINGER SUPERFAMILY PROTEIN"/>
    <property type="match status" value="1"/>
</dbReference>
<reference evidence="8 9" key="1">
    <citation type="submission" date="2024-01" db="EMBL/GenBank/DDBJ databases">
        <title>The genomes of 5 underutilized Papilionoideae crops provide insights into root nodulation and disease resistanc.</title>
        <authorList>
            <person name="Yuan L."/>
        </authorList>
    </citation>
    <scope>NUCLEOTIDE SEQUENCE [LARGE SCALE GENOMIC DNA]</scope>
    <source>
        <strain evidence="8">ZHUSHIDOU_FW_LH</strain>
        <tissue evidence="8">Leaf</tissue>
    </source>
</reference>
<keyword evidence="6" id="KW-0472">Membrane</keyword>
<keyword evidence="6" id="KW-0812">Transmembrane</keyword>
<dbReference type="InterPro" id="IPR019786">
    <property type="entry name" value="Zinc_finger_PHD-type_CS"/>
</dbReference>
<feature type="transmembrane region" description="Helical" evidence="6">
    <location>
        <begin position="846"/>
        <end position="868"/>
    </location>
</feature>
<evidence type="ECO:0000256" key="5">
    <source>
        <dbReference type="SAM" id="MobiDB-lite"/>
    </source>
</evidence>